<evidence type="ECO:0000256" key="1">
    <source>
        <dbReference type="ARBA" id="ARBA00004533"/>
    </source>
</evidence>
<organism evidence="12 13">
    <name type="scientific">Acidovorax bellezanensis</name>
    <dbReference type="NCBI Taxonomy" id="2976702"/>
    <lineage>
        <taxon>Bacteria</taxon>
        <taxon>Pseudomonadati</taxon>
        <taxon>Pseudomonadota</taxon>
        <taxon>Betaproteobacteria</taxon>
        <taxon>Burkholderiales</taxon>
        <taxon>Comamonadaceae</taxon>
        <taxon>Acidovorax</taxon>
    </lineage>
</organism>
<evidence type="ECO:0000256" key="7">
    <source>
        <dbReference type="ARBA" id="ARBA00022692"/>
    </source>
</evidence>
<protein>
    <recommendedName>
        <fullName evidence="3">Type II secretion system protein N</fullName>
    </recommendedName>
    <alternativeName>
        <fullName evidence="10">General secretion pathway protein N</fullName>
    </alternativeName>
</protein>
<dbReference type="RefSeq" id="WP_261498896.1">
    <property type="nucleotide sequence ID" value="NZ_JAODYH010000003.1"/>
</dbReference>
<reference evidence="12 13" key="1">
    <citation type="submission" date="2022-09" db="EMBL/GenBank/DDBJ databases">
        <title>Draft genome of isolate Be4.</title>
        <authorList>
            <person name="Sanchez-Castro I."/>
            <person name="Martinez-Rodriguez P."/>
            <person name="Descostes M."/>
            <person name="Merroun M."/>
        </authorList>
    </citation>
    <scope>NUCLEOTIDE SEQUENCE [LARGE SCALE GENOMIC DNA]</scope>
    <source>
        <strain evidence="12 13">Be4</strain>
    </source>
</reference>
<evidence type="ECO:0000256" key="3">
    <source>
        <dbReference type="ARBA" id="ARBA00021563"/>
    </source>
</evidence>
<comment type="subcellular location">
    <subcellularLocation>
        <location evidence="1">Cell inner membrane</location>
    </subcellularLocation>
</comment>
<gene>
    <name evidence="12" type="ORF">N0K08_04705</name>
</gene>
<keyword evidence="11" id="KW-1133">Transmembrane helix</keyword>
<comment type="caution">
    <text evidence="12">The sequence shown here is derived from an EMBL/GenBank/DDBJ whole genome shotgun (WGS) entry which is preliminary data.</text>
</comment>
<evidence type="ECO:0000256" key="11">
    <source>
        <dbReference type="SAM" id="Phobius"/>
    </source>
</evidence>
<proteinExistence type="inferred from homology"/>
<evidence type="ECO:0000313" key="12">
    <source>
        <dbReference type="EMBL" id="MCT9809922.1"/>
    </source>
</evidence>
<evidence type="ECO:0000256" key="6">
    <source>
        <dbReference type="ARBA" id="ARBA00022519"/>
    </source>
</evidence>
<evidence type="ECO:0000256" key="10">
    <source>
        <dbReference type="ARBA" id="ARBA00030772"/>
    </source>
</evidence>
<dbReference type="Pfam" id="PF01203">
    <property type="entry name" value="T2SSN"/>
    <property type="match status" value="1"/>
</dbReference>
<keyword evidence="7 11" id="KW-0812">Transmembrane</keyword>
<comment type="similarity">
    <text evidence="2">Belongs to the GSP N family.</text>
</comment>
<feature type="transmembrane region" description="Helical" evidence="11">
    <location>
        <begin position="18"/>
        <end position="37"/>
    </location>
</feature>
<sequence length="280" mass="29727">MRDRTARNSQAQTPGASWGWALAGALVGGLLCLLAFVPARWAGHAVALASGQQVLLQDVRGSVWNGSALLVLAGGSGSRDARALPGRLSWQLRPRWSAQLDGMGVSARLRHASCQQAAQLLWQPLPNRFELSGLDCQLPAQILAGLGTPWNTLGLEGSAKFSSSWLQWPGRAGAGPVRGALELQVLSLSSRLSTLRPLGDYRVVLRGPQAPSAPDLELELATLRGALQLRGQGQQRAGHWRFQGQAQAEPGQDAVLANILNLIGNRGGDIAWSVVRSPLS</sequence>
<dbReference type="Proteomes" id="UP001525968">
    <property type="component" value="Unassembled WGS sequence"/>
</dbReference>
<accession>A0ABT2PHK1</accession>
<keyword evidence="5" id="KW-1003">Cell membrane</keyword>
<evidence type="ECO:0000256" key="2">
    <source>
        <dbReference type="ARBA" id="ARBA00007208"/>
    </source>
</evidence>
<keyword evidence="9 11" id="KW-0472">Membrane</keyword>
<evidence type="ECO:0000256" key="4">
    <source>
        <dbReference type="ARBA" id="ARBA00022448"/>
    </source>
</evidence>
<dbReference type="InterPro" id="IPR022792">
    <property type="entry name" value="T2SS_protein-GspN"/>
</dbReference>
<keyword evidence="13" id="KW-1185">Reference proteome</keyword>
<evidence type="ECO:0000313" key="13">
    <source>
        <dbReference type="Proteomes" id="UP001525968"/>
    </source>
</evidence>
<keyword evidence="8" id="KW-0653">Protein transport</keyword>
<evidence type="ECO:0000256" key="8">
    <source>
        <dbReference type="ARBA" id="ARBA00022927"/>
    </source>
</evidence>
<keyword evidence="4" id="KW-0813">Transport</keyword>
<name>A0ABT2PHK1_9BURK</name>
<keyword evidence="6" id="KW-0997">Cell inner membrane</keyword>
<evidence type="ECO:0000256" key="9">
    <source>
        <dbReference type="ARBA" id="ARBA00023136"/>
    </source>
</evidence>
<evidence type="ECO:0000256" key="5">
    <source>
        <dbReference type="ARBA" id="ARBA00022475"/>
    </source>
</evidence>
<dbReference type="EMBL" id="JAODYH010000003">
    <property type="protein sequence ID" value="MCT9809922.1"/>
    <property type="molecule type" value="Genomic_DNA"/>
</dbReference>